<dbReference type="EMBL" id="ANJA01000112">
    <property type="protein sequence ID" value="ETO85937.1"/>
    <property type="molecule type" value="Genomic_DNA"/>
</dbReference>
<organism evidence="1 2">
    <name type="scientific">Phytophthora nicotianae P1976</name>
    <dbReference type="NCBI Taxonomy" id="1317066"/>
    <lineage>
        <taxon>Eukaryota</taxon>
        <taxon>Sar</taxon>
        <taxon>Stramenopiles</taxon>
        <taxon>Oomycota</taxon>
        <taxon>Peronosporomycetes</taxon>
        <taxon>Peronosporales</taxon>
        <taxon>Peronosporaceae</taxon>
        <taxon>Phytophthora</taxon>
    </lineage>
</organism>
<evidence type="ECO:0000313" key="1">
    <source>
        <dbReference type="EMBL" id="ETO85937.1"/>
    </source>
</evidence>
<accession>A0A081B476</accession>
<comment type="caution">
    <text evidence="1">The sequence shown here is derived from an EMBL/GenBank/DDBJ whole genome shotgun (WGS) entry which is preliminary data.</text>
</comment>
<protein>
    <submittedName>
        <fullName evidence="1">Uncharacterized protein</fullName>
    </submittedName>
</protein>
<name>A0A081B476_PHYNI</name>
<dbReference type="Proteomes" id="UP000028582">
    <property type="component" value="Unassembled WGS sequence"/>
</dbReference>
<sequence length="41" mass="4486">MTVAPATYLTTGQAVAEAPHIRYHAHSPRLLPDILKSSSKR</sequence>
<proteinExistence type="predicted"/>
<gene>
    <name evidence="1" type="ORF">F444_00464</name>
</gene>
<evidence type="ECO:0000313" key="2">
    <source>
        <dbReference type="Proteomes" id="UP000028582"/>
    </source>
</evidence>
<reference evidence="1 2" key="1">
    <citation type="submission" date="2013-11" db="EMBL/GenBank/DDBJ databases">
        <title>The Genome Sequence of Phytophthora parasitica P1976.</title>
        <authorList>
            <consortium name="The Broad Institute Genomics Platform"/>
            <person name="Russ C."/>
            <person name="Tyler B."/>
            <person name="Panabieres F."/>
            <person name="Shan W."/>
            <person name="Tripathy S."/>
            <person name="Grunwald N."/>
            <person name="Machado M."/>
            <person name="Johnson C.S."/>
            <person name="Walker B."/>
            <person name="Young S."/>
            <person name="Zeng Q."/>
            <person name="Gargeya S."/>
            <person name="Fitzgerald M."/>
            <person name="Haas B."/>
            <person name="Abouelleil A."/>
            <person name="Allen A.W."/>
            <person name="Alvarado L."/>
            <person name="Arachchi H.M."/>
            <person name="Berlin A.M."/>
            <person name="Chapman S.B."/>
            <person name="Gainer-Dewar J."/>
            <person name="Goldberg J."/>
            <person name="Griggs A."/>
            <person name="Gujja S."/>
            <person name="Hansen M."/>
            <person name="Howarth C."/>
            <person name="Imamovic A."/>
            <person name="Ireland A."/>
            <person name="Larimer J."/>
            <person name="McCowan C."/>
            <person name="Murphy C."/>
            <person name="Pearson M."/>
            <person name="Poon T.W."/>
            <person name="Priest M."/>
            <person name="Roberts A."/>
            <person name="Saif S."/>
            <person name="Shea T."/>
            <person name="Sisk P."/>
            <person name="Sykes S."/>
            <person name="Wortman J."/>
            <person name="Nusbaum C."/>
            <person name="Birren B."/>
        </authorList>
    </citation>
    <scope>NUCLEOTIDE SEQUENCE [LARGE SCALE GENOMIC DNA]</scope>
    <source>
        <strain evidence="1 2">P1976</strain>
    </source>
</reference>
<dbReference type="AlphaFoldDB" id="A0A081B476"/>